<dbReference type="InterPro" id="IPR001304">
    <property type="entry name" value="C-type_lectin-like"/>
</dbReference>
<dbReference type="PROSITE" id="PS50041">
    <property type="entry name" value="C_TYPE_LECTIN_2"/>
    <property type="match status" value="2"/>
</dbReference>
<dbReference type="Gene3D" id="3.10.100.10">
    <property type="entry name" value="Mannose-Binding Protein A, subunit A"/>
    <property type="match status" value="2"/>
</dbReference>
<organism evidence="3 4">
    <name type="scientific">Danionella cerebrum</name>
    <dbReference type="NCBI Taxonomy" id="2873325"/>
    <lineage>
        <taxon>Eukaryota</taxon>
        <taxon>Metazoa</taxon>
        <taxon>Chordata</taxon>
        <taxon>Craniata</taxon>
        <taxon>Vertebrata</taxon>
        <taxon>Euteleostomi</taxon>
        <taxon>Actinopterygii</taxon>
        <taxon>Neopterygii</taxon>
        <taxon>Teleostei</taxon>
        <taxon>Ostariophysi</taxon>
        <taxon>Cypriniformes</taxon>
        <taxon>Danionidae</taxon>
        <taxon>Danioninae</taxon>
        <taxon>Danionella</taxon>
    </lineage>
</organism>
<feature type="signal peptide" evidence="1">
    <location>
        <begin position="1"/>
        <end position="21"/>
    </location>
</feature>
<evidence type="ECO:0000313" key="3">
    <source>
        <dbReference type="EMBL" id="TRY88833.1"/>
    </source>
</evidence>
<dbReference type="Pfam" id="PF00059">
    <property type="entry name" value="Lectin_C"/>
    <property type="match status" value="2"/>
</dbReference>
<keyword evidence="1" id="KW-0732">Signal</keyword>
<evidence type="ECO:0000256" key="1">
    <source>
        <dbReference type="SAM" id="SignalP"/>
    </source>
</evidence>
<dbReference type="PANTHER" id="PTHR45784">
    <property type="entry name" value="C-TYPE LECTIN DOMAIN FAMILY 20 MEMBER A-RELATED"/>
    <property type="match status" value="1"/>
</dbReference>
<dbReference type="PANTHER" id="PTHR45784:SF8">
    <property type="entry name" value="C-TYPE MANNOSE RECEPTOR 2-RELATED"/>
    <property type="match status" value="1"/>
</dbReference>
<keyword evidence="4" id="KW-1185">Reference proteome</keyword>
<dbReference type="SUPFAM" id="SSF56436">
    <property type="entry name" value="C-type lectin-like"/>
    <property type="match status" value="2"/>
</dbReference>
<evidence type="ECO:0000313" key="4">
    <source>
        <dbReference type="Proteomes" id="UP000316079"/>
    </source>
</evidence>
<proteinExistence type="predicted"/>
<evidence type="ECO:0000259" key="2">
    <source>
        <dbReference type="PROSITE" id="PS50041"/>
    </source>
</evidence>
<feature type="chain" id="PRO_5022038514" description="C-type lectin domain-containing protein" evidence="1">
    <location>
        <begin position="22"/>
        <end position="242"/>
    </location>
</feature>
<dbReference type="InterPro" id="IPR016186">
    <property type="entry name" value="C-type_lectin-like/link_sf"/>
</dbReference>
<dbReference type="EMBL" id="SRMA01026018">
    <property type="protein sequence ID" value="TRY88833.1"/>
    <property type="molecule type" value="Genomic_DNA"/>
</dbReference>
<dbReference type="SMART" id="SM00034">
    <property type="entry name" value="CLECT"/>
    <property type="match status" value="2"/>
</dbReference>
<reference evidence="3 4" key="1">
    <citation type="journal article" date="2019" name="Sci. Data">
        <title>Hybrid genome assembly and annotation of Danionella translucida.</title>
        <authorList>
            <person name="Kadobianskyi M."/>
            <person name="Schulze L."/>
            <person name="Schuelke M."/>
            <person name="Judkewitz B."/>
        </authorList>
    </citation>
    <scope>NUCLEOTIDE SEQUENCE [LARGE SCALE GENOMIC DNA]</scope>
    <source>
        <strain evidence="3 4">Bolton</strain>
    </source>
</reference>
<feature type="domain" description="C-type lectin" evidence="2">
    <location>
        <begin position="23"/>
        <end position="129"/>
    </location>
</feature>
<name>A0A553QFZ1_9TELE</name>
<dbReference type="OrthoDB" id="5858677at2759"/>
<feature type="domain" description="C-type lectin" evidence="2">
    <location>
        <begin position="127"/>
        <end position="242"/>
    </location>
</feature>
<dbReference type="AlphaFoldDB" id="A0A553QFZ1"/>
<comment type="caution">
    <text evidence="3">The sequence shown here is derived from an EMBL/GenBank/DDBJ whole genome shotgun (WGS) entry which is preliminary data.</text>
</comment>
<sequence>MKTKTTGALFLLLELCGVSSGLLKRHFYVNVKKAWADARQYCQHYYQDLSSFTDSLEETQFLNDAGAQSSNAWIGLRREAGVWMWSGGQNASVMSSGEQNVNSNCVFVKKSDQMLYVDNCSGSHAFFCMTTYAVVQENMTWEGALEYCRQHHFDLASLNSTTKMDAASGQMNQAQTQLVWVGLRFLAGRWFWLSGDHLDLAGSSGFPEHQCPAANLRCGAVDTHKKTWMARDCEEQLGFICQ</sequence>
<dbReference type="STRING" id="623744.A0A553QFZ1"/>
<dbReference type="CDD" id="cd00037">
    <property type="entry name" value="CLECT"/>
    <property type="match status" value="1"/>
</dbReference>
<gene>
    <name evidence="3" type="ORF">DNTS_016923</name>
</gene>
<dbReference type="InterPro" id="IPR016187">
    <property type="entry name" value="CTDL_fold"/>
</dbReference>
<dbReference type="Proteomes" id="UP000316079">
    <property type="component" value="Unassembled WGS sequence"/>
</dbReference>
<accession>A0A553QFZ1</accession>
<protein>
    <recommendedName>
        <fullName evidence="2">C-type lectin domain-containing protein</fullName>
    </recommendedName>
</protein>